<keyword evidence="5 18" id="KW-0812">Transmembrane</keyword>
<dbReference type="PRINTS" id="PR00254">
    <property type="entry name" value="NICOTINICR"/>
</dbReference>
<dbReference type="FunFam" id="1.20.58.390:FF:000030">
    <property type="entry name" value="Acetylcholine receptor subunit alpha-L1"/>
    <property type="match status" value="1"/>
</dbReference>
<dbReference type="InterPro" id="IPR002394">
    <property type="entry name" value="Nicotinic_acetylcholine_rcpt"/>
</dbReference>
<evidence type="ECO:0000256" key="4">
    <source>
        <dbReference type="ARBA" id="ARBA00022475"/>
    </source>
</evidence>
<keyword evidence="10 18" id="KW-0472">Membrane</keyword>
<feature type="transmembrane region" description="Helical" evidence="18">
    <location>
        <begin position="497"/>
        <end position="517"/>
    </location>
</feature>
<dbReference type="Gene3D" id="1.20.58.390">
    <property type="entry name" value="Neurotransmitter-gated ion-channel transmembrane domain"/>
    <property type="match status" value="2"/>
</dbReference>
<feature type="transmembrane region" description="Helical" evidence="18">
    <location>
        <begin position="251"/>
        <end position="275"/>
    </location>
</feature>
<dbReference type="PROSITE" id="PS00236">
    <property type="entry name" value="NEUROTR_ION_CHANNEL"/>
    <property type="match status" value="1"/>
</dbReference>
<keyword evidence="16 18" id="KW-0407">Ion channel</keyword>
<dbReference type="GO" id="GO:0022848">
    <property type="term" value="F:acetylcholine-gated monoatomic cation-selective channel activity"/>
    <property type="evidence" value="ECO:0007669"/>
    <property type="project" value="InterPro"/>
</dbReference>
<dbReference type="Pfam" id="PF02932">
    <property type="entry name" value="Neur_chan_memb"/>
    <property type="match status" value="1"/>
</dbReference>
<feature type="domain" description="Neurotransmitter-gated ion-channel transmembrane" evidence="20">
    <location>
        <begin position="257"/>
        <end position="513"/>
    </location>
</feature>
<organism evidence="21 22">
    <name type="scientific">Parthenolecanium corni</name>
    <dbReference type="NCBI Taxonomy" id="536013"/>
    <lineage>
        <taxon>Eukaryota</taxon>
        <taxon>Metazoa</taxon>
        <taxon>Ecdysozoa</taxon>
        <taxon>Arthropoda</taxon>
        <taxon>Hexapoda</taxon>
        <taxon>Insecta</taxon>
        <taxon>Pterygota</taxon>
        <taxon>Neoptera</taxon>
        <taxon>Paraneoptera</taxon>
        <taxon>Hemiptera</taxon>
        <taxon>Sternorrhyncha</taxon>
        <taxon>Coccoidea</taxon>
        <taxon>Coccidae</taxon>
        <taxon>Parthenolecanium</taxon>
    </lineage>
</organism>
<dbReference type="GO" id="GO:0007271">
    <property type="term" value="P:synaptic transmission, cholinergic"/>
    <property type="evidence" value="ECO:0007669"/>
    <property type="project" value="UniProtKB-ARBA"/>
</dbReference>
<sequence length="561" mass="64472">MVGKIRWFFCIFFIFLPYTRGASKPIEANPHAKRLYDDLLSNYNRLIRPVANNTDKLTVWMGLKLAQLTEVNLRSQVITANIWIIQRWFDYKLRWDPEEYGGLTRIYVPSELIWLPDIVLFNNADGNFEVTLMTKADLQYNGQVEWVPPAIYKSYCEMNVLYFPFDEQNCPLKFGSWTYNGFQIDLKHIHQGPDGQESETVPIGIDLSDFLLSVEWDLLDVPATRNEEYYPCCLEPYSDITFYLVMRRKTLFYTVNLIIPLVGITFLTVLVFYLPSDSGEKVTLCSSILVSLTVFFLLLAEIIPPTSLAVPLLGKYLLFTMTLVTISIFVTVAVLNVYFRSPATHKMSLWVRKLFLQIMPTLLLMRRPPYSPADLYGHNFLMGSSAYISDEMRDSFSEGYGVDHKCSSPSPRELNVNYESTSISSAFKSSCSREGHSHKAHDTATVDPDNIIPRHMSADVLCALRGVRFIAQQIKKEDGDREVIEDWKYVSMVLDRFFLWIFTIACFAGTCAIILQAPSLYDERRPLDQSYGMNQSIKNYTFLMPPENFDTYPIGEEEGSL</sequence>
<keyword evidence="8" id="KW-0770">Synapse</keyword>
<evidence type="ECO:0000256" key="6">
    <source>
        <dbReference type="ARBA" id="ARBA00022729"/>
    </source>
</evidence>
<accession>A0AAN9U1L4</accession>
<dbReference type="GO" id="GO:0045211">
    <property type="term" value="C:postsynaptic membrane"/>
    <property type="evidence" value="ECO:0007669"/>
    <property type="project" value="UniProtKB-SubCell"/>
</dbReference>
<dbReference type="FunFam" id="2.70.170.10:FF:000013">
    <property type="entry name" value="Acetylcholine receptor subunit alpha"/>
    <property type="match status" value="1"/>
</dbReference>
<gene>
    <name evidence="21" type="ORF">V9T40_008102</name>
</gene>
<dbReference type="SUPFAM" id="SSF90112">
    <property type="entry name" value="Neurotransmitter-gated ion-channel transmembrane pore"/>
    <property type="match status" value="1"/>
</dbReference>
<dbReference type="InterPro" id="IPR036719">
    <property type="entry name" value="Neuro-gated_channel_TM_sf"/>
</dbReference>
<comment type="similarity">
    <text evidence="2">Belongs to the ligand-gated ion channel (TC 1.A.9) family. Acetylcholine receptor (TC 1.A.9.1) subfamily.</text>
</comment>
<evidence type="ECO:0000256" key="9">
    <source>
        <dbReference type="ARBA" id="ARBA00023065"/>
    </source>
</evidence>
<feature type="signal peptide" evidence="18">
    <location>
        <begin position="1"/>
        <end position="21"/>
    </location>
</feature>
<evidence type="ECO:0000256" key="17">
    <source>
        <dbReference type="ARBA" id="ARBA00034104"/>
    </source>
</evidence>
<dbReference type="AlphaFoldDB" id="A0AAN9U1L4"/>
<evidence type="ECO:0000256" key="2">
    <source>
        <dbReference type="ARBA" id="ARBA00009237"/>
    </source>
</evidence>
<reference evidence="21 22" key="1">
    <citation type="submission" date="2024-03" db="EMBL/GenBank/DDBJ databases">
        <title>Adaptation during the transition from Ophiocordyceps entomopathogen to insect associate is accompanied by gene loss and intensified selection.</title>
        <authorList>
            <person name="Ward C.M."/>
            <person name="Onetto C.A."/>
            <person name="Borneman A.R."/>
        </authorList>
    </citation>
    <scope>NUCLEOTIDE SEQUENCE [LARGE SCALE GENOMIC DNA]</scope>
    <source>
        <strain evidence="21">AWRI1</strain>
        <tissue evidence="21">Single Adult Female</tissue>
    </source>
</reference>
<feature type="chain" id="PRO_5042665042" evidence="18">
    <location>
        <begin position="22"/>
        <end position="561"/>
    </location>
</feature>
<evidence type="ECO:0000259" key="19">
    <source>
        <dbReference type="Pfam" id="PF02931"/>
    </source>
</evidence>
<dbReference type="FunFam" id="1.20.58.390:FF:000012">
    <property type="entry name" value="Acetylcholine receptor subunit alpha-like"/>
    <property type="match status" value="1"/>
</dbReference>
<dbReference type="InterPro" id="IPR006201">
    <property type="entry name" value="Neur_channel"/>
</dbReference>
<keyword evidence="13" id="KW-0325">Glycoprotein</keyword>
<evidence type="ECO:0000256" key="16">
    <source>
        <dbReference type="ARBA" id="ARBA00023303"/>
    </source>
</evidence>
<protein>
    <submittedName>
        <fullName evidence="21">Uncharacterized protein</fullName>
    </submittedName>
</protein>
<evidence type="ECO:0000256" key="15">
    <source>
        <dbReference type="ARBA" id="ARBA00023286"/>
    </source>
</evidence>
<evidence type="ECO:0000256" key="8">
    <source>
        <dbReference type="ARBA" id="ARBA00023018"/>
    </source>
</evidence>
<keyword evidence="6 18" id="KW-0732">Signal</keyword>
<evidence type="ECO:0000256" key="3">
    <source>
        <dbReference type="ARBA" id="ARBA00022448"/>
    </source>
</evidence>
<dbReference type="EMBL" id="JBBCAQ010000008">
    <property type="protein sequence ID" value="KAK7602513.1"/>
    <property type="molecule type" value="Genomic_DNA"/>
</dbReference>
<name>A0AAN9U1L4_9HEMI</name>
<keyword evidence="14" id="KW-0628">Postsynaptic cell membrane</keyword>
<dbReference type="InterPro" id="IPR006029">
    <property type="entry name" value="Neurotrans-gated_channel_TM"/>
</dbReference>
<evidence type="ECO:0000256" key="12">
    <source>
        <dbReference type="ARBA" id="ARBA00023170"/>
    </source>
</evidence>
<evidence type="ECO:0000313" key="21">
    <source>
        <dbReference type="EMBL" id="KAK7602513.1"/>
    </source>
</evidence>
<feature type="domain" description="Neurotransmitter-gated ion-channel ligand-binding" evidence="19">
    <location>
        <begin position="33"/>
        <end position="250"/>
    </location>
</feature>
<dbReference type="PRINTS" id="PR00252">
    <property type="entry name" value="NRIONCHANNEL"/>
</dbReference>
<dbReference type="SUPFAM" id="SSF63712">
    <property type="entry name" value="Nicotinic receptor ligand binding domain-like"/>
    <property type="match status" value="1"/>
</dbReference>
<keyword evidence="9 18" id="KW-0406">Ion transport</keyword>
<proteinExistence type="inferred from homology"/>
<keyword evidence="12" id="KW-0675">Receptor</keyword>
<dbReference type="GO" id="GO:0004888">
    <property type="term" value="F:transmembrane signaling receptor activity"/>
    <property type="evidence" value="ECO:0007669"/>
    <property type="project" value="InterPro"/>
</dbReference>
<evidence type="ECO:0000256" key="10">
    <source>
        <dbReference type="ARBA" id="ARBA00023136"/>
    </source>
</evidence>
<dbReference type="NCBIfam" id="TIGR00860">
    <property type="entry name" value="LIC"/>
    <property type="match status" value="1"/>
</dbReference>
<evidence type="ECO:0000256" key="7">
    <source>
        <dbReference type="ARBA" id="ARBA00022989"/>
    </source>
</evidence>
<feature type="transmembrane region" description="Helical" evidence="18">
    <location>
        <begin position="316"/>
        <end position="339"/>
    </location>
</feature>
<evidence type="ECO:0000256" key="11">
    <source>
        <dbReference type="ARBA" id="ARBA00023157"/>
    </source>
</evidence>
<comment type="function">
    <text evidence="1">After binding acetylcholine, the AChR responds by an extensive change in conformation that affects all subunits and leads to opening of an ion-conducting channel across the plasma membrane.</text>
</comment>
<dbReference type="InterPro" id="IPR036734">
    <property type="entry name" value="Neur_chan_lig-bd_sf"/>
</dbReference>
<evidence type="ECO:0000256" key="14">
    <source>
        <dbReference type="ARBA" id="ARBA00023257"/>
    </source>
</evidence>
<dbReference type="InterPro" id="IPR038050">
    <property type="entry name" value="Neuro_actylchol_rec"/>
</dbReference>
<evidence type="ECO:0000313" key="22">
    <source>
        <dbReference type="Proteomes" id="UP001367676"/>
    </source>
</evidence>
<keyword evidence="11" id="KW-1015">Disulfide bond</keyword>
<evidence type="ECO:0000259" key="20">
    <source>
        <dbReference type="Pfam" id="PF02932"/>
    </source>
</evidence>
<dbReference type="CDD" id="cd19031">
    <property type="entry name" value="LGIC_ECD_nAChR_proto_alpha-like"/>
    <property type="match status" value="1"/>
</dbReference>
<evidence type="ECO:0000256" key="13">
    <source>
        <dbReference type="ARBA" id="ARBA00023180"/>
    </source>
</evidence>
<dbReference type="Gene3D" id="2.70.170.10">
    <property type="entry name" value="Neurotransmitter-gated ion-channel ligand-binding domain"/>
    <property type="match status" value="1"/>
</dbReference>
<evidence type="ECO:0000256" key="5">
    <source>
        <dbReference type="ARBA" id="ARBA00022692"/>
    </source>
</evidence>
<evidence type="ECO:0000256" key="18">
    <source>
        <dbReference type="RuleBase" id="RU000687"/>
    </source>
</evidence>
<dbReference type="Pfam" id="PF02931">
    <property type="entry name" value="Neur_chan_LBD"/>
    <property type="match status" value="1"/>
</dbReference>
<dbReference type="InterPro" id="IPR006202">
    <property type="entry name" value="Neur_chan_lig-bd"/>
</dbReference>
<keyword evidence="7 18" id="KW-1133">Transmembrane helix</keyword>
<comment type="subcellular location">
    <subcellularLocation>
        <location evidence="17">Postsynaptic cell membrane</location>
        <topology evidence="17">Multi-pass membrane protein</topology>
    </subcellularLocation>
</comment>
<dbReference type="Proteomes" id="UP001367676">
    <property type="component" value="Unassembled WGS sequence"/>
</dbReference>
<keyword evidence="4" id="KW-1003">Cell membrane</keyword>
<dbReference type="InterPro" id="IPR018000">
    <property type="entry name" value="Neurotransmitter_ion_chnl_CS"/>
</dbReference>
<comment type="caution">
    <text evidence="21">The sequence shown here is derived from an EMBL/GenBank/DDBJ whole genome shotgun (WGS) entry which is preliminary data.</text>
</comment>
<keyword evidence="22" id="KW-1185">Reference proteome</keyword>
<keyword evidence="15" id="KW-1071">Ligand-gated ion channel</keyword>
<dbReference type="CDD" id="cd19064">
    <property type="entry name" value="LGIC_TM_nAChR"/>
    <property type="match status" value="1"/>
</dbReference>
<dbReference type="PANTHER" id="PTHR18945">
    <property type="entry name" value="NEUROTRANSMITTER GATED ION CHANNEL"/>
    <property type="match status" value="1"/>
</dbReference>
<evidence type="ECO:0000256" key="1">
    <source>
        <dbReference type="ARBA" id="ARBA00003328"/>
    </source>
</evidence>
<keyword evidence="3 18" id="KW-0813">Transport</keyword>
<feature type="transmembrane region" description="Helical" evidence="18">
    <location>
        <begin position="282"/>
        <end position="304"/>
    </location>
</feature>